<dbReference type="PANTHER" id="PTHR46477:SF5">
    <property type="entry name" value="PHORBOL-ESTER_DAG-TYPE DOMAIN-CONTAINING PROTEIN"/>
    <property type="match status" value="1"/>
</dbReference>
<dbReference type="AlphaFoldDB" id="A0A2G9GF80"/>
<evidence type="ECO:0000313" key="1">
    <source>
        <dbReference type="EMBL" id="PIN03939.1"/>
    </source>
</evidence>
<proteinExistence type="predicted"/>
<dbReference type="InterPro" id="IPR046349">
    <property type="entry name" value="C1-like_sf"/>
</dbReference>
<gene>
    <name evidence="1" type="ORF">CDL12_23531</name>
</gene>
<dbReference type="EMBL" id="NKXS01005336">
    <property type="protein sequence ID" value="PIN03939.1"/>
    <property type="molecule type" value="Genomic_DNA"/>
</dbReference>
<dbReference type="OrthoDB" id="1841377at2759"/>
<dbReference type="PANTHER" id="PTHR46477">
    <property type="entry name" value="CYSTEINE/HISTIDINE-RICH C1 DOMAIN FAMILY PROTEIN"/>
    <property type="match status" value="1"/>
</dbReference>
<reference evidence="2" key="1">
    <citation type="journal article" date="2018" name="Gigascience">
        <title>Genome assembly of the Pink Ipe (Handroanthus impetiginosus, Bignoniaceae), a highly valued, ecologically keystone Neotropical timber forest tree.</title>
        <authorList>
            <person name="Silva-Junior O.B."/>
            <person name="Grattapaglia D."/>
            <person name="Novaes E."/>
            <person name="Collevatti R.G."/>
        </authorList>
    </citation>
    <scope>NUCLEOTIDE SEQUENCE [LARGE SCALE GENOMIC DNA]</scope>
    <source>
        <strain evidence="2">cv. UFG-1</strain>
    </source>
</reference>
<accession>A0A2G9GF80</accession>
<dbReference type="SUPFAM" id="SSF57889">
    <property type="entry name" value="Cysteine-rich domain"/>
    <property type="match status" value="1"/>
</dbReference>
<evidence type="ECO:0008006" key="3">
    <source>
        <dbReference type="Google" id="ProtNLM"/>
    </source>
</evidence>
<sequence length="262" mass="29690">MLVLSFISQSLIRIHSMPIIKTTFHDCLDHYKLKSYKKLFTCDGCKMMGFGRRYTCSLCGKELHKECRYPTPNITHGYFPGSSFKFCGRPFTRLGKNRKREYSKSCDACGKDICGFSYHCEVDNLDLHPCCRNLQEKLLVDTSILNLRSKVLSKCMWCKKGRISNGNRDAPGWSYVSKCNKYHFHVYCMMEMVHEACMKSGNMAVKEVDLKGLVKSKKGSRTGRTAFGTIKAFLKIIVAVLLGDPTFLISNVLVELVAGGLK</sequence>
<dbReference type="Proteomes" id="UP000231279">
    <property type="component" value="Unassembled WGS sequence"/>
</dbReference>
<organism evidence="1 2">
    <name type="scientific">Handroanthus impetiginosus</name>
    <dbReference type="NCBI Taxonomy" id="429701"/>
    <lineage>
        <taxon>Eukaryota</taxon>
        <taxon>Viridiplantae</taxon>
        <taxon>Streptophyta</taxon>
        <taxon>Embryophyta</taxon>
        <taxon>Tracheophyta</taxon>
        <taxon>Spermatophyta</taxon>
        <taxon>Magnoliopsida</taxon>
        <taxon>eudicotyledons</taxon>
        <taxon>Gunneridae</taxon>
        <taxon>Pentapetalae</taxon>
        <taxon>asterids</taxon>
        <taxon>lamiids</taxon>
        <taxon>Lamiales</taxon>
        <taxon>Bignoniaceae</taxon>
        <taxon>Crescentiina</taxon>
        <taxon>Tabebuia alliance</taxon>
        <taxon>Handroanthus</taxon>
    </lineage>
</organism>
<dbReference type="STRING" id="429701.A0A2G9GF80"/>
<name>A0A2G9GF80_9LAMI</name>
<comment type="caution">
    <text evidence="1">The sequence shown here is derived from an EMBL/GenBank/DDBJ whole genome shotgun (WGS) entry which is preliminary data.</text>
</comment>
<keyword evidence="2" id="KW-1185">Reference proteome</keyword>
<protein>
    <recommendedName>
        <fullName evidence="3">Phorbol-ester/DAG-type domain-containing protein</fullName>
    </recommendedName>
</protein>
<evidence type="ECO:0000313" key="2">
    <source>
        <dbReference type="Proteomes" id="UP000231279"/>
    </source>
</evidence>